<keyword evidence="3" id="KW-1185">Reference proteome</keyword>
<evidence type="ECO:0000313" key="2">
    <source>
        <dbReference type="EMBL" id="POM81939.1"/>
    </source>
</evidence>
<reference evidence="2 3" key="1">
    <citation type="journal article" date="2017" name="Genome Biol. Evol.">
        <title>Phytophthora megakarya and P. palmivora, closely related causal agents of cacao black pod rot, underwent increases in genome sizes and gene numbers by different mechanisms.</title>
        <authorList>
            <person name="Ali S.S."/>
            <person name="Shao J."/>
            <person name="Lary D.J."/>
            <person name="Kronmiller B."/>
            <person name="Shen D."/>
            <person name="Strem M.D."/>
            <person name="Amoako-Attah I."/>
            <person name="Akrofi A.Y."/>
            <person name="Begoude B.A."/>
            <person name="Ten Hoopen G.M."/>
            <person name="Coulibaly K."/>
            <person name="Kebe B.I."/>
            <person name="Melnick R.L."/>
            <person name="Guiltinan M.J."/>
            <person name="Tyler B.M."/>
            <person name="Meinhardt L.W."/>
            <person name="Bailey B.A."/>
        </authorList>
    </citation>
    <scope>NUCLEOTIDE SEQUENCE [LARGE SCALE GENOMIC DNA]</scope>
    <source>
        <strain evidence="3">sbr112.9</strain>
    </source>
</reference>
<dbReference type="OrthoDB" id="114826at2759"/>
<dbReference type="Proteomes" id="UP000237271">
    <property type="component" value="Unassembled WGS sequence"/>
</dbReference>
<sequence>MVEPSSPECVVQIIKDEKLKRADSEFKPLTSGQLLLKTRRRSDHRRALLNDDDGQDDEDEGRECFLSKFLAVSMTLLVCGFIYFAVLQSWLLES</sequence>
<feature type="transmembrane region" description="Helical" evidence="1">
    <location>
        <begin position="69"/>
        <end position="91"/>
    </location>
</feature>
<organism evidence="2 3">
    <name type="scientific">Phytophthora palmivora</name>
    <dbReference type="NCBI Taxonomy" id="4796"/>
    <lineage>
        <taxon>Eukaryota</taxon>
        <taxon>Sar</taxon>
        <taxon>Stramenopiles</taxon>
        <taxon>Oomycota</taxon>
        <taxon>Peronosporomycetes</taxon>
        <taxon>Peronosporales</taxon>
        <taxon>Peronosporaceae</taxon>
        <taxon>Phytophthora</taxon>
    </lineage>
</organism>
<dbReference type="EMBL" id="NCKW01000001">
    <property type="protein sequence ID" value="POM81939.1"/>
    <property type="molecule type" value="Genomic_DNA"/>
</dbReference>
<evidence type="ECO:0000313" key="3">
    <source>
        <dbReference type="Proteomes" id="UP000237271"/>
    </source>
</evidence>
<dbReference type="AlphaFoldDB" id="A0A2P4YVW7"/>
<protein>
    <submittedName>
        <fullName evidence="2">Uncharacterized protein</fullName>
    </submittedName>
</protein>
<gene>
    <name evidence="2" type="ORF">PHPALM_11</name>
</gene>
<keyword evidence="1" id="KW-0472">Membrane</keyword>
<accession>A0A2P4YVW7</accession>
<comment type="caution">
    <text evidence="2">The sequence shown here is derived from an EMBL/GenBank/DDBJ whole genome shotgun (WGS) entry which is preliminary data.</text>
</comment>
<keyword evidence="1" id="KW-1133">Transmembrane helix</keyword>
<keyword evidence="1" id="KW-0812">Transmembrane</keyword>
<evidence type="ECO:0000256" key="1">
    <source>
        <dbReference type="SAM" id="Phobius"/>
    </source>
</evidence>
<proteinExistence type="predicted"/>
<name>A0A2P4YVW7_9STRA</name>